<dbReference type="InterPro" id="IPR038081">
    <property type="entry name" value="CalX-like_sf"/>
</dbReference>
<name>A0A2T6BYH3_9FLAO</name>
<feature type="compositionally biased region" description="Acidic residues" evidence="1">
    <location>
        <begin position="771"/>
        <end position="783"/>
    </location>
</feature>
<proteinExistence type="predicted"/>
<protein>
    <recommendedName>
        <fullName evidence="5">Carboxypeptidase family protein</fullName>
    </recommendedName>
</protein>
<feature type="compositionally biased region" description="Acidic residues" evidence="1">
    <location>
        <begin position="720"/>
        <end position="735"/>
    </location>
</feature>
<feature type="compositionally biased region" description="Polar residues" evidence="1">
    <location>
        <begin position="784"/>
        <end position="802"/>
    </location>
</feature>
<dbReference type="SUPFAM" id="SSF49464">
    <property type="entry name" value="Carboxypeptidase regulatory domain-like"/>
    <property type="match status" value="1"/>
</dbReference>
<dbReference type="OrthoDB" id="973965at2"/>
<dbReference type="GO" id="GO:0005509">
    <property type="term" value="F:calcium ion binding"/>
    <property type="evidence" value="ECO:0007669"/>
    <property type="project" value="InterPro"/>
</dbReference>
<evidence type="ECO:0000313" key="3">
    <source>
        <dbReference type="EMBL" id="PTX61123.1"/>
    </source>
</evidence>
<feature type="compositionally biased region" description="Acidic residues" evidence="1">
    <location>
        <begin position="518"/>
        <end position="535"/>
    </location>
</feature>
<dbReference type="Gene3D" id="2.60.40.1120">
    <property type="entry name" value="Carboxypeptidase-like, regulatory domain"/>
    <property type="match status" value="1"/>
</dbReference>
<feature type="compositionally biased region" description="Polar residues" evidence="1">
    <location>
        <begin position="831"/>
        <end position="842"/>
    </location>
</feature>
<evidence type="ECO:0000313" key="4">
    <source>
        <dbReference type="Proteomes" id="UP000244090"/>
    </source>
</evidence>
<accession>A0A2T6BYH3</accession>
<feature type="chain" id="PRO_5015413191" description="Carboxypeptidase family protein" evidence="2">
    <location>
        <begin position="22"/>
        <end position="1204"/>
    </location>
</feature>
<feature type="signal peptide" evidence="2">
    <location>
        <begin position="1"/>
        <end position="21"/>
    </location>
</feature>
<evidence type="ECO:0008006" key="5">
    <source>
        <dbReference type="Google" id="ProtNLM"/>
    </source>
</evidence>
<keyword evidence="2" id="KW-0732">Signal</keyword>
<dbReference type="SUPFAM" id="SSF141072">
    <property type="entry name" value="CalX-like"/>
    <property type="match status" value="1"/>
</dbReference>
<dbReference type="EMBL" id="QBKT01000005">
    <property type="protein sequence ID" value="PTX61123.1"/>
    <property type="molecule type" value="Genomic_DNA"/>
</dbReference>
<dbReference type="SUPFAM" id="SSF103647">
    <property type="entry name" value="TSP type-3 repeat"/>
    <property type="match status" value="1"/>
</dbReference>
<feature type="compositionally biased region" description="Polar residues" evidence="1">
    <location>
        <begin position="703"/>
        <end position="712"/>
    </location>
</feature>
<feature type="region of interest" description="Disordered" evidence="1">
    <location>
        <begin position="482"/>
        <end position="536"/>
    </location>
</feature>
<dbReference type="InterPro" id="IPR028974">
    <property type="entry name" value="TSP_type-3_rpt"/>
</dbReference>
<dbReference type="AlphaFoldDB" id="A0A2T6BYH3"/>
<dbReference type="InterPro" id="IPR008969">
    <property type="entry name" value="CarboxyPept-like_regulatory"/>
</dbReference>
<dbReference type="Proteomes" id="UP000244090">
    <property type="component" value="Unassembled WGS sequence"/>
</dbReference>
<feature type="region of interest" description="Disordered" evidence="1">
    <location>
        <begin position="688"/>
        <end position="844"/>
    </location>
</feature>
<evidence type="ECO:0000256" key="2">
    <source>
        <dbReference type="SAM" id="SignalP"/>
    </source>
</evidence>
<gene>
    <name evidence="3" type="ORF">C8N46_105280</name>
</gene>
<dbReference type="RefSeq" id="WP_146169812.1">
    <property type="nucleotide sequence ID" value="NZ_QBKT01000005.1"/>
</dbReference>
<keyword evidence="4" id="KW-1185">Reference proteome</keyword>
<comment type="caution">
    <text evidence="3">The sequence shown here is derived from an EMBL/GenBank/DDBJ whole genome shotgun (WGS) entry which is preliminary data.</text>
</comment>
<organism evidence="3 4">
    <name type="scientific">Kordia periserrulae</name>
    <dbReference type="NCBI Taxonomy" id="701523"/>
    <lineage>
        <taxon>Bacteria</taxon>
        <taxon>Pseudomonadati</taxon>
        <taxon>Bacteroidota</taxon>
        <taxon>Flavobacteriia</taxon>
        <taxon>Flavobacteriales</taxon>
        <taxon>Flavobacteriaceae</taxon>
        <taxon>Kordia</taxon>
    </lineage>
</organism>
<sequence>MKRTTICLMCLLFLNIFSCKNDETIEEPIATEEPVPEPVIPVNFEENFGNAITARFFGRVVDEENMPVQGASVIIGNTITTTDIFGVFSGNDTTAFEKFAYVTVTKEGYINGSRTVTPSDTEVNYIEITLLREDIVTTINSGEESLVSLPNGAEVTFDGDFIRESGSPYNGEVSVILKHLNPDDENMETMMPGMLFAQSASGEAVVLETYGMLAVELRSSSGEELQLAEGSSSQISMPISINTNNPPTIIPLWYFDEEEGYWKEEGQATLIGNKYVGDVTHFSFWNYDYPYPAINLCITLVDEDGNLLPNTNLDIYSQLLNSTGTYGYTNNLGVECGLVPKGEQLIVNVTTLNCESGPHIIGPFISDADITLTASSLNNNTISITGTFVNCDGENVTNGYIQLFIDGNSEIIPVTNGTISYTMPYCGDSMEYSLKGVNITNAQVTEVISGTFNGSDTLNLNTLSSCANFSDSDGDGIVDTFEDINGDNDLTNDDTDEDGIPNYLDADDDGDGTNTADENYDGDNDPTNDDTDGDGIPDYLDAVDVTIFDSEIISTGCDPIIFNIDEIASQYDNPNMTYAFYETEADANAETNVLTSTYEVPFLDFTEGDNIYVKVTNTISNASAIASVYLFFVYTTDSDNDGLTDCEEITGVDNPDTIVVATGTSDPNDMNDPIDFTDTDGDGLTDLEETTGIDNPLTDIAPNGTSDPNNSCDPIGLDLTDTDEDGLTDCEETTGIDDPNTQLSPPDDADGPTSDPNDSCDPIEISPLVDSDNDGLTDCEETTGNDNPNTVSVATGVSNPNDINDPVDFTDTDGDGLTDIEETTGVDNPVTPATPSGTSDPNDSCDPIVYSPLIDSDNDGLTDCEETTGNDNPNTVFIPPSISNPNDANDPYPQSAPVVSVTYSPTVNEDVGTTSVQISLSSPSTSPKYFEIYHTYQFADPYASYELDYFIYAGSITIPPGQTQAVIADVIIVNDTWAESNEPIEMQLFEKIPNIDGGLTSIFIQDTSITIIDDDSLDDLPMGAGTICYNGEFSLFDLSDMDAYFLNGNSGTVTYHSTVLDAVNNINPIGPLYQSHIEVSVRIAYADGSVEISQIWFTVAFPPTYSGNGTISSCDSLSGSSNDGVSTFDLTNVETDITINNMSNLQIMYYESQADADNETNPIATPTSYTNTVSGTQTIYARATNIENGCTNVFSFTISVDAGC</sequence>
<evidence type="ECO:0000256" key="1">
    <source>
        <dbReference type="SAM" id="MobiDB-lite"/>
    </source>
</evidence>
<feature type="compositionally biased region" description="Acidic residues" evidence="1">
    <location>
        <begin position="808"/>
        <end position="824"/>
    </location>
</feature>
<reference evidence="3 4" key="1">
    <citation type="submission" date="2018-04" db="EMBL/GenBank/DDBJ databases">
        <title>Genomic Encyclopedia of Archaeal and Bacterial Type Strains, Phase II (KMG-II): from individual species to whole genera.</title>
        <authorList>
            <person name="Goeker M."/>
        </authorList>
    </citation>
    <scope>NUCLEOTIDE SEQUENCE [LARGE SCALE GENOMIC DNA]</scope>
    <source>
        <strain evidence="3 4">DSM 25731</strain>
    </source>
</reference>
<feature type="compositionally biased region" description="Acidic residues" evidence="1">
    <location>
        <begin position="482"/>
        <end position="511"/>
    </location>
</feature>
<dbReference type="Gene3D" id="4.10.1080.10">
    <property type="entry name" value="TSP type-3 repeat"/>
    <property type="match status" value="1"/>
</dbReference>